<proteinExistence type="predicted"/>
<evidence type="ECO:0000313" key="1">
    <source>
        <dbReference type="EMBL" id="MDQ7246270.1"/>
    </source>
</evidence>
<dbReference type="RefSeq" id="WP_379953648.1">
    <property type="nucleotide sequence ID" value="NZ_JAUYVI010000001.1"/>
</dbReference>
<dbReference type="EMBL" id="JAUYVI010000001">
    <property type="protein sequence ID" value="MDQ7246270.1"/>
    <property type="molecule type" value="Genomic_DNA"/>
</dbReference>
<comment type="caution">
    <text evidence="1">The sequence shown here is derived from an EMBL/GenBank/DDBJ whole genome shotgun (WGS) entry which is preliminary data.</text>
</comment>
<name>A0ABU0YGE8_9PROT</name>
<reference evidence="2" key="1">
    <citation type="submission" date="2023-08" db="EMBL/GenBank/DDBJ databases">
        <title>Rhodospirillaceae gen. nov., a novel taxon isolated from the Yangtze River Yuezi River estuary sludge.</title>
        <authorList>
            <person name="Ruan L."/>
        </authorList>
    </citation>
    <scope>NUCLEOTIDE SEQUENCE [LARGE SCALE GENOMIC DNA]</scope>
    <source>
        <strain evidence="2">R-7</strain>
    </source>
</reference>
<dbReference type="Proteomes" id="UP001230156">
    <property type="component" value="Unassembled WGS sequence"/>
</dbReference>
<accession>A0ABU0YGE8</accession>
<organism evidence="1 2">
    <name type="scientific">Dongia sedimenti</name>
    <dbReference type="NCBI Taxonomy" id="3064282"/>
    <lineage>
        <taxon>Bacteria</taxon>
        <taxon>Pseudomonadati</taxon>
        <taxon>Pseudomonadota</taxon>
        <taxon>Alphaproteobacteria</taxon>
        <taxon>Rhodospirillales</taxon>
        <taxon>Dongiaceae</taxon>
        <taxon>Dongia</taxon>
    </lineage>
</organism>
<evidence type="ECO:0000313" key="2">
    <source>
        <dbReference type="Proteomes" id="UP001230156"/>
    </source>
</evidence>
<sequence>MTLRERRLLQLHKVTITGPNGLNLALSPAADGRGGVQGSTPLGWIRGNYRFMARRIDTLLAQDS</sequence>
<gene>
    <name evidence="1" type="ORF">Q8A70_01270</name>
</gene>
<protein>
    <submittedName>
        <fullName evidence="1">Uncharacterized protein</fullName>
    </submittedName>
</protein>
<keyword evidence="2" id="KW-1185">Reference proteome</keyword>